<name>A0A7C4QRA4_9PLAN</name>
<dbReference type="InterPro" id="IPR029063">
    <property type="entry name" value="SAM-dependent_MTases_sf"/>
</dbReference>
<organism evidence="2">
    <name type="scientific">Schlesneria paludicola</name>
    <dbReference type="NCBI Taxonomy" id="360056"/>
    <lineage>
        <taxon>Bacteria</taxon>
        <taxon>Pseudomonadati</taxon>
        <taxon>Planctomycetota</taxon>
        <taxon>Planctomycetia</taxon>
        <taxon>Planctomycetales</taxon>
        <taxon>Planctomycetaceae</taxon>
        <taxon>Schlesneria</taxon>
    </lineage>
</organism>
<dbReference type="GO" id="GO:0032259">
    <property type="term" value="P:methylation"/>
    <property type="evidence" value="ECO:0007669"/>
    <property type="project" value="UniProtKB-KW"/>
</dbReference>
<dbReference type="AlphaFoldDB" id="A0A7C4QRA4"/>
<dbReference type="EMBL" id="DSVQ01000012">
    <property type="protein sequence ID" value="HGT39446.1"/>
    <property type="molecule type" value="Genomic_DNA"/>
</dbReference>
<gene>
    <name evidence="2" type="ORF">ENS64_09330</name>
</gene>
<evidence type="ECO:0000313" key="2">
    <source>
        <dbReference type="EMBL" id="HGT39446.1"/>
    </source>
</evidence>
<dbReference type="Pfam" id="PF08241">
    <property type="entry name" value="Methyltransf_11"/>
    <property type="match status" value="1"/>
</dbReference>
<keyword evidence="2" id="KW-0808">Transferase</keyword>
<dbReference type="SUPFAM" id="SSF53335">
    <property type="entry name" value="S-adenosyl-L-methionine-dependent methyltransferases"/>
    <property type="match status" value="1"/>
</dbReference>
<dbReference type="Gene3D" id="3.40.50.150">
    <property type="entry name" value="Vaccinia Virus protein VP39"/>
    <property type="match status" value="1"/>
</dbReference>
<dbReference type="GO" id="GO:0008757">
    <property type="term" value="F:S-adenosylmethionine-dependent methyltransferase activity"/>
    <property type="evidence" value="ECO:0007669"/>
    <property type="project" value="InterPro"/>
</dbReference>
<accession>A0A7C4QRA4</accession>
<evidence type="ECO:0000259" key="1">
    <source>
        <dbReference type="Pfam" id="PF08241"/>
    </source>
</evidence>
<feature type="domain" description="Methyltransferase type 11" evidence="1">
    <location>
        <begin position="57"/>
        <end position="148"/>
    </location>
</feature>
<sequence>MKRSSAEHLVLNRSAWNRLSDGSTFARVATDEECRDPLRTLDHRGWLPPSVQGLEVLCLASGGGWQSILYATAGARVTVVDLSPGMLRLDEREAARRGLSVRTVEGSMDDLSMFAEASFDIVHQPVSTCYVPDVAAVYREVARVARDHALYISQHKQPASLQITHRDERDRYVLGIEYYHSGPLPAATDRTYRETGATEYLHRWEELIGALCRAGFVLEDLREPCRADLRAEPGSVGHRGRYVAPYVRLKARRVARNKVAEQSPRQLWMPE</sequence>
<dbReference type="InterPro" id="IPR013216">
    <property type="entry name" value="Methyltransf_11"/>
</dbReference>
<protein>
    <submittedName>
        <fullName evidence="2">Class I SAM-dependent methyltransferase</fullName>
    </submittedName>
</protein>
<reference evidence="2" key="1">
    <citation type="journal article" date="2020" name="mSystems">
        <title>Genome- and Community-Level Interaction Insights into Carbon Utilization and Element Cycling Functions of Hydrothermarchaeota in Hydrothermal Sediment.</title>
        <authorList>
            <person name="Zhou Z."/>
            <person name="Liu Y."/>
            <person name="Xu W."/>
            <person name="Pan J."/>
            <person name="Luo Z.H."/>
            <person name="Li M."/>
        </authorList>
    </citation>
    <scope>NUCLEOTIDE SEQUENCE [LARGE SCALE GENOMIC DNA]</scope>
    <source>
        <strain evidence="2">SpSt-508</strain>
    </source>
</reference>
<comment type="caution">
    <text evidence="2">The sequence shown here is derived from an EMBL/GenBank/DDBJ whole genome shotgun (WGS) entry which is preliminary data.</text>
</comment>
<proteinExistence type="predicted"/>
<keyword evidence="2" id="KW-0489">Methyltransferase</keyword>
<dbReference type="CDD" id="cd02440">
    <property type="entry name" value="AdoMet_MTases"/>
    <property type="match status" value="1"/>
</dbReference>